<dbReference type="Proteomes" id="UP000054321">
    <property type="component" value="Unassembled WGS sequence"/>
</dbReference>
<feature type="non-terminal residue" evidence="4">
    <location>
        <position position="499"/>
    </location>
</feature>
<feature type="compositionally biased region" description="Polar residues" evidence="2">
    <location>
        <begin position="113"/>
        <end position="126"/>
    </location>
</feature>
<name>A0A0C3C7M6_OIDMZ</name>
<dbReference type="InParanoid" id="A0A0C3C7M6"/>
<evidence type="ECO:0000313" key="4">
    <source>
        <dbReference type="EMBL" id="KIM94928.1"/>
    </source>
</evidence>
<keyword evidence="5" id="KW-1185">Reference proteome</keyword>
<feature type="compositionally biased region" description="Polar residues" evidence="2">
    <location>
        <begin position="185"/>
        <end position="197"/>
    </location>
</feature>
<proteinExistence type="predicted"/>
<evidence type="ECO:0000256" key="2">
    <source>
        <dbReference type="SAM" id="MobiDB-lite"/>
    </source>
</evidence>
<keyword evidence="1" id="KW-0175">Coiled coil</keyword>
<dbReference type="HOGENOM" id="CLU_007643_2_1_1"/>
<reference evidence="4 5" key="1">
    <citation type="submission" date="2014-04" db="EMBL/GenBank/DDBJ databases">
        <authorList>
            <consortium name="DOE Joint Genome Institute"/>
            <person name="Kuo A."/>
            <person name="Martino E."/>
            <person name="Perotto S."/>
            <person name="Kohler A."/>
            <person name="Nagy L.G."/>
            <person name="Floudas D."/>
            <person name="Copeland A."/>
            <person name="Barry K.W."/>
            <person name="Cichocki N."/>
            <person name="Veneault-Fourrey C."/>
            <person name="LaButti K."/>
            <person name="Lindquist E.A."/>
            <person name="Lipzen A."/>
            <person name="Lundell T."/>
            <person name="Morin E."/>
            <person name="Murat C."/>
            <person name="Sun H."/>
            <person name="Tunlid A."/>
            <person name="Henrissat B."/>
            <person name="Grigoriev I.V."/>
            <person name="Hibbett D.S."/>
            <person name="Martin F."/>
            <person name="Nordberg H.P."/>
            <person name="Cantor M.N."/>
            <person name="Hua S.X."/>
        </authorList>
    </citation>
    <scope>NUCLEOTIDE SEQUENCE [LARGE SCALE GENOMIC DNA]</scope>
    <source>
        <strain evidence="4 5">Zn</strain>
    </source>
</reference>
<gene>
    <name evidence="4" type="ORF">OIDMADRAFT_99037</name>
</gene>
<feature type="domain" description="Spindle pole body-associated protein cut12" evidence="3">
    <location>
        <begin position="169"/>
        <end position="297"/>
    </location>
</feature>
<dbReference type="InterPro" id="IPR021589">
    <property type="entry name" value="Cut12"/>
</dbReference>
<feature type="region of interest" description="Disordered" evidence="2">
    <location>
        <begin position="1"/>
        <end position="28"/>
    </location>
</feature>
<feature type="region of interest" description="Disordered" evidence="2">
    <location>
        <begin position="90"/>
        <end position="197"/>
    </location>
</feature>
<dbReference type="EMBL" id="KN832888">
    <property type="protein sequence ID" value="KIM94928.1"/>
    <property type="molecule type" value="Genomic_DNA"/>
</dbReference>
<dbReference type="Pfam" id="PF11500">
    <property type="entry name" value="Cut12"/>
    <property type="match status" value="1"/>
</dbReference>
<dbReference type="AlphaFoldDB" id="A0A0C3C7M6"/>
<feature type="coiled-coil region" evidence="1">
    <location>
        <begin position="366"/>
        <end position="463"/>
    </location>
</feature>
<feature type="compositionally biased region" description="Basic and acidic residues" evidence="2">
    <location>
        <begin position="173"/>
        <end position="184"/>
    </location>
</feature>
<evidence type="ECO:0000259" key="3">
    <source>
        <dbReference type="Pfam" id="PF11500"/>
    </source>
</evidence>
<evidence type="ECO:0000313" key="5">
    <source>
        <dbReference type="Proteomes" id="UP000054321"/>
    </source>
</evidence>
<reference evidence="5" key="2">
    <citation type="submission" date="2015-01" db="EMBL/GenBank/DDBJ databases">
        <title>Evolutionary Origins and Diversification of the Mycorrhizal Mutualists.</title>
        <authorList>
            <consortium name="DOE Joint Genome Institute"/>
            <consortium name="Mycorrhizal Genomics Consortium"/>
            <person name="Kohler A."/>
            <person name="Kuo A."/>
            <person name="Nagy L.G."/>
            <person name="Floudas D."/>
            <person name="Copeland A."/>
            <person name="Barry K.W."/>
            <person name="Cichocki N."/>
            <person name="Veneault-Fourrey C."/>
            <person name="LaButti K."/>
            <person name="Lindquist E.A."/>
            <person name="Lipzen A."/>
            <person name="Lundell T."/>
            <person name="Morin E."/>
            <person name="Murat C."/>
            <person name="Riley R."/>
            <person name="Ohm R."/>
            <person name="Sun H."/>
            <person name="Tunlid A."/>
            <person name="Henrissat B."/>
            <person name="Grigoriev I.V."/>
            <person name="Hibbett D.S."/>
            <person name="Martin F."/>
        </authorList>
    </citation>
    <scope>NUCLEOTIDE SEQUENCE [LARGE SCALE GENOMIC DNA]</scope>
    <source>
        <strain evidence="5">Zn</strain>
    </source>
</reference>
<dbReference type="OrthoDB" id="5383703at2759"/>
<evidence type="ECO:0000256" key="1">
    <source>
        <dbReference type="SAM" id="Coils"/>
    </source>
</evidence>
<dbReference type="STRING" id="913774.A0A0C3C7M6"/>
<sequence>MLNWWLNRPTEGNRVKDEDSEQEPPETPAPVFAARALKRAFFGTPAPPIEDTALEVKTGNETIGDTVNRDSQCNSISPTKLPGILLTPGTATTRRKTVSFGTEVSDKSEKNIKGQTGVKSGQTTSTQKERSSNRVYRKTPLTETLELAREIKPGQGDAERNRDQCQPQPMIDLSKDRNGAEQESAKQSSVAGSNMQQTSNEGLLQEVLLEETDGDMTMDLNEPCSQSGKYWKSEYEQYHDEAKTEMQKLLKYKQLAKSYAKKKDAETVTLTEKLKEEQRRVINLEDKISQLSTQLTTTGFHRGSDASPDLMKELAKQTALTLQYKAQAEAFRAAGEGKAGHASIVAQTGIISPLAEDTLTDNHLALRTAREQLEELISLREEVTDLRQALLITEQTNSKLQEEKAKLTQDLLDSHLRLEEQQGKSERCRQTIEEQLHRKVEAYNSLQQDYNILKEKAKSQRGNAEHLLKKKHDQVMVLRKELASMRRTELATKDLVQHL</sequence>
<protein>
    <recommendedName>
        <fullName evidence="3">Spindle pole body-associated protein cut12 domain-containing protein</fullName>
    </recommendedName>
</protein>
<organism evidence="4 5">
    <name type="scientific">Oidiodendron maius (strain Zn)</name>
    <dbReference type="NCBI Taxonomy" id="913774"/>
    <lineage>
        <taxon>Eukaryota</taxon>
        <taxon>Fungi</taxon>
        <taxon>Dikarya</taxon>
        <taxon>Ascomycota</taxon>
        <taxon>Pezizomycotina</taxon>
        <taxon>Leotiomycetes</taxon>
        <taxon>Leotiomycetes incertae sedis</taxon>
        <taxon>Myxotrichaceae</taxon>
        <taxon>Oidiodendron</taxon>
    </lineage>
</organism>
<feature type="compositionally biased region" description="Basic and acidic residues" evidence="2">
    <location>
        <begin position="146"/>
        <end position="163"/>
    </location>
</feature>
<accession>A0A0C3C7M6</accession>
<feature type="coiled-coil region" evidence="1">
    <location>
        <begin position="267"/>
        <end position="294"/>
    </location>
</feature>